<dbReference type="GO" id="GO:0016020">
    <property type="term" value="C:membrane"/>
    <property type="evidence" value="ECO:0007669"/>
    <property type="project" value="TreeGrafter"/>
</dbReference>
<dbReference type="Pfam" id="PF12796">
    <property type="entry name" value="Ank_2"/>
    <property type="match status" value="1"/>
</dbReference>
<comment type="caution">
    <text evidence="4">The sequence shown here is derived from an EMBL/GenBank/DDBJ whole genome shotgun (WGS) entry which is preliminary data.</text>
</comment>
<feature type="region of interest" description="Disordered" evidence="1">
    <location>
        <begin position="379"/>
        <end position="434"/>
    </location>
</feature>
<evidence type="ECO:0000313" key="4">
    <source>
        <dbReference type="EMBL" id="RXH99444.1"/>
    </source>
</evidence>
<evidence type="ECO:0000256" key="2">
    <source>
        <dbReference type="SAM" id="Phobius"/>
    </source>
</evidence>
<feature type="transmembrane region" description="Helical" evidence="2">
    <location>
        <begin position="754"/>
        <end position="774"/>
    </location>
</feature>
<accession>A0A498K0I3</accession>
<dbReference type="AlphaFoldDB" id="A0A498K0I3"/>
<organism evidence="4 5">
    <name type="scientific">Malus domestica</name>
    <name type="common">Apple</name>
    <name type="synonym">Pyrus malus</name>
    <dbReference type="NCBI Taxonomy" id="3750"/>
    <lineage>
        <taxon>Eukaryota</taxon>
        <taxon>Viridiplantae</taxon>
        <taxon>Streptophyta</taxon>
        <taxon>Embryophyta</taxon>
        <taxon>Tracheophyta</taxon>
        <taxon>Spermatophyta</taxon>
        <taxon>Magnoliopsida</taxon>
        <taxon>eudicotyledons</taxon>
        <taxon>Gunneridae</taxon>
        <taxon>Pentapetalae</taxon>
        <taxon>rosids</taxon>
        <taxon>fabids</taxon>
        <taxon>Rosales</taxon>
        <taxon>Rosaceae</taxon>
        <taxon>Amygdaloideae</taxon>
        <taxon>Maleae</taxon>
        <taxon>Malus</taxon>
    </lineage>
</organism>
<dbReference type="Pfam" id="PF13962">
    <property type="entry name" value="PGG"/>
    <property type="match status" value="1"/>
</dbReference>
<dbReference type="Gene3D" id="1.25.40.20">
    <property type="entry name" value="Ankyrin repeat-containing domain"/>
    <property type="match status" value="3"/>
</dbReference>
<keyword evidence="2" id="KW-0812">Transmembrane</keyword>
<feature type="transmembrane region" description="Helical" evidence="2">
    <location>
        <begin position="718"/>
        <end position="742"/>
    </location>
</feature>
<evidence type="ECO:0000259" key="3">
    <source>
        <dbReference type="Pfam" id="PF13962"/>
    </source>
</evidence>
<keyword evidence="2" id="KW-0472">Membrane</keyword>
<evidence type="ECO:0000256" key="1">
    <source>
        <dbReference type="SAM" id="MobiDB-lite"/>
    </source>
</evidence>
<keyword evidence="2" id="KW-1133">Transmembrane helix</keyword>
<dbReference type="PANTHER" id="PTHR24177">
    <property type="entry name" value="CASKIN"/>
    <property type="match status" value="1"/>
</dbReference>
<feature type="transmembrane region" description="Helical" evidence="2">
    <location>
        <begin position="642"/>
        <end position="662"/>
    </location>
</feature>
<dbReference type="Proteomes" id="UP000290289">
    <property type="component" value="Chromosome 5"/>
</dbReference>
<dbReference type="EMBL" id="RDQH01000331">
    <property type="protein sequence ID" value="RXH99444.1"/>
    <property type="molecule type" value="Genomic_DNA"/>
</dbReference>
<feature type="compositionally biased region" description="Basic and acidic residues" evidence="1">
    <location>
        <begin position="385"/>
        <end position="422"/>
    </location>
</feature>
<reference evidence="4 5" key="1">
    <citation type="submission" date="2018-10" db="EMBL/GenBank/DDBJ databases">
        <title>A high-quality apple genome assembly.</title>
        <authorList>
            <person name="Hu J."/>
        </authorList>
    </citation>
    <scope>NUCLEOTIDE SEQUENCE [LARGE SCALE GENOMIC DNA]</scope>
    <source>
        <strain evidence="5">cv. HFTH1</strain>
        <tissue evidence="4">Young leaf</tissue>
    </source>
</reference>
<proteinExistence type="predicted"/>
<dbReference type="PANTHER" id="PTHR24177:SF215">
    <property type="entry name" value="PGG DOMAIN-CONTAINING PROTEIN"/>
    <property type="match status" value="1"/>
</dbReference>
<feature type="transmembrane region" description="Helical" evidence="2">
    <location>
        <begin position="674"/>
        <end position="698"/>
    </location>
</feature>
<name>A0A498K0I3_MALDO</name>
<evidence type="ECO:0000313" key="5">
    <source>
        <dbReference type="Proteomes" id="UP000290289"/>
    </source>
</evidence>
<dbReference type="InterPro" id="IPR002110">
    <property type="entry name" value="Ankyrin_rpt"/>
</dbReference>
<dbReference type="STRING" id="3750.A0A498K0I3"/>
<protein>
    <recommendedName>
        <fullName evidence="3">PGG domain-containing protein</fullName>
    </recommendedName>
</protein>
<dbReference type="InterPro" id="IPR026961">
    <property type="entry name" value="PGG_dom"/>
</dbReference>
<dbReference type="SUPFAM" id="SSF48403">
    <property type="entry name" value="Ankyrin repeat"/>
    <property type="match status" value="2"/>
</dbReference>
<keyword evidence="5" id="KW-1185">Reference proteome</keyword>
<gene>
    <name evidence="4" type="ORF">DVH24_011769</name>
</gene>
<sequence>MEYHWHWKTLKVRPDQNVPQPDQKEREDSLRKMEELKRPYEYAMNEEWKDVKEYFENNPEKLHYKMTVEGDTVFHLAGSLSSKSQGTEVLEMLINKISTSQDKKRALRVPNNYGDNTLHEVSMSGNEEAAKYLVSNFNEPVQEEVIISTSTTDKQAYEQKRDSENGGLQLLETRNYLGETPLFRAAALGHTDLVKFYAGKLQEENIWRHFHRDDKMSILHIAVIAQHFETALWLLEKYRYLAHLTEDNGLTSLQLLAQMPTAFVPDFEKSKWKMLIYYCLPDGGDVVTPNQKDDVESSMDRNHPRQSIFRNKLAVVMKAYYSLWDSLAKGTGGPLGKIINMIWNDKKNKKSLKKLIRLLIKLDDCSWLITNKQPNIRTISLGSREPNKEKEATKSDTKNGDDGGEKGRAAADEHLSGVRENTESYTTNGDCGCKKEKEATKSKKEARNEVYNSTPLLIATITGIVPIVQEILEQRPQAGELVNENERNILHLAIKNRKKEILDLIKSKPTLMSKLNKRIDHNGNTILHQAADRTYYSIALSQKLVGPAMQLQEELRWVQRIKEMLPPHYIMHHNQWRIQEIMFGGSTRIARAAQNFFLTKTACISSFHQVLTAEELFNAGHDELLKSAQEWVKETAQSCSTVAVLVATVIFAAAYAIPGGFNDKSGRPVFQDNPLFLLFTCMDVVAIACSLSSVAFFLSVLSSPLEYPYFVKSIPHKVMIGFVLLFFSMATTMLAFAATILLLIRVKKKWTMSILYPIAFFPVLLFGLLQFPMYQSFQGVSQKIDALLPFLAFARRYQFGARVRHIESHYKLSVTSQYRVRIHHLAT</sequence>
<dbReference type="InterPro" id="IPR036770">
    <property type="entry name" value="Ankyrin_rpt-contain_sf"/>
</dbReference>
<dbReference type="SMART" id="SM00248">
    <property type="entry name" value="ANK"/>
    <property type="match status" value="6"/>
</dbReference>
<feature type="domain" description="PGG" evidence="3">
    <location>
        <begin position="630"/>
        <end position="741"/>
    </location>
</feature>